<evidence type="ECO:0000313" key="2">
    <source>
        <dbReference type="EMBL" id="JAI18069.1"/>
    </source>
</evidence>
<dbReference type="AlphaFoldDB" id="A0A0K8TUA0"/>
<feature type="signal peptide" evidence="1">
    <location>
        <begin position="1"/>
        <end position="16"/>
    </location>
</feature>
<proteinExistence type="predicted"/>
<reference evidence="2" key="1">
    <citation type="journal article" date="2015" name="PLoS ONE">
        <title>The Peripheral Olfactory Repertoire of the Lightbrown Apple Moth, Epiphyas postvittana.</title>
        <authorList>
            <person name="Corcoran J.A."/>
            <person name="Jordan M.D."/>
            <person name="Thrimawithana A.H."/>
            <person name="Crowhurst R.N."/>
            <person name="Newcomb R.D."/>
        </authorList>
    </citation>
    <scope>NUCLEOTIDE SEQUENCE</scope>
</reference>
<dbReference type="GO" id="GO:0005549">
    <property type="term" value="F:odorant binding"/>
    <property type="evidence" value="ECO:0007669"/>
    <property type="project" value="InterPro"/>
</dbReference>
<accession>A0A0K8TUA0</accession>
<protein>
    <submittedName>
        <fullName evidence="2">Odorant Binding Protein</fullName>
    </submittedName>
</protein>
<feature type="chain" id="PRO_5005520256" evidence="1">
    <location>
        <begin position="17"/>
        <end position="165"/>
    </location>
</feature>
<dbReference type="InterPro" id="IPR036728">
    <property type="entry name" value="PBP_GOBP_sf"/>
</dbReference>
<name>A0A0K8TUA0_EPIPO</name>
<organism evidence="2">
    <name type="scientific">Epiphyas postvittana</name>
    <name type="common">Light brown apple moth</name>
    <dbReference type="NCBI Taxonomy" id="65032"/>
    <lineage>
        <taxon>Eukaryota</taxon>
        <taxon>Metazoa</taxon>
        <taxon>Ecdysozoa</taxon>
        <taxon>Arthropoda</taxon>
        <taxon>Hexapoda</taxon>
        <taxon>Insecta</taxon>
        <taxon>Pterygota</taxon>
        <taxon>Neoptera</taxon>
        <taxon>Endopterygota</taxon>
        <taxon>Lepidoptera</taxon>
        <taxon>Glossata</taxon>
        <taxon>Ditrysia</taxon>
        <taxon>Tortricoidea</taxon>
        <taxon>Tortricidae</taxon>
        <taxon>Tortricinae</taxon>
        <taxon>Epiphyas</taxon>
    </lineage>
</organism>
<keyword evidence="1" id="KW-0732">Signal</keyword>
<dbReference type="EMBL" id="GCVX01000161">
    <property type="protein sequence ID" value="JAI18069.1"/>
    <property type="molecule type" value="Transcribed_RNA"/>
</dbReference>
<dbReference type="Gene3D" id="1.10.238.20">
    <property type="entry name" value="Pheromone/general odorant binding protein domain"/>
    <property type="match status" value="1"/>
</dbReference>
<evidence type="ECO:0000256" key="1">
    <source>
        <dbReference type="SAM" id="SignalP"/>
    </source>
</evidence>
<sequence>MYRILVLAVVLTVVLADSDDDKKKCHRLGHPGTMRCCKTEIPLPKTDMSDLKECMEIPHQPHSCEHDICIGKKRGYGKDDGTLDKAAFEKMFAEEFASSPTLVEAVKENCIGGDLTAYGPPDECELMKIKHCVHTQAINDCKEWNDEGPCAGIKDLVKECAKLMP</sequence>